<dbReference type="GO" id="GO:0006508">
    <property type="term" value="P:proteolysis"/>
    <property type="evidence" value="ECO:0007669"/>
    <property type="project" value="InterPro"/>
</dbReference>
<dbReference type="SUPFAM" id="SSF52743">
    <property type="entry name" value="Subtilisin-like"/>
    <property type="match status" value="1"/>
</dbReference>
<dbReference type="GO" id="GO:0004252">
    <property type="term" value="F:serine-type endopeptidase activity"/>
    <property type="evidence" value="ECO:0007669"/>
    <property type="project" value="InterPro"/>
</dbReference>
<sequence length="303" mass="33605">PSVTGSLALIQEHYMNTYGNYLKSSTLKSLVIHTADEAGEYEGPDYKFGWGLMNTEKAVDLITASQTNSNNIIENELLNGDSIVYNLQSDGVNPIILTLGYTDLPSEPIPGILNNREPLLVNDLDIRLINNQNSMIYSPYLLDPDSPGSPAQTGDNIVDNIEKIYLNNPASGDYTIKITHKGSLLDPQSFSLIITGFRVLEVQNLDIGGDEDLQNLISHTPNITFNYYDSMGETQTHYHMQISTQSDFSSADMWDSDEVSSSDTIVAYAGNTLIDGTTYYLRVRVGSDGFWSSWSELEFHMNS</sequence>
<reference evidence="1" key="1">
    <citation type="submission" date="2018-05" db="EMBL/GenBank/DDBJ databases">
        <authorList>
            <person name="Lanie J.A."/>
            <person name="Ng W.-L."/>
            <person name="Kazmierczak K.M."/>
            <person name="Andrzejewski T.M."/>
            <person name="Davidsen T.M."/>
            <person name="Wayne K.J."/>
            <person name="Tettelin H."/>
            <person name="Glass J.I."/>
            <person name="Rusch D."/>
            <person name="Podicherti R."/>
            <person name="Tsui H.-C.T."/>
            <person name="Winkler M.E."/>
        </authorList>
    </citation>
    <scope>NUCLEOTIDE SEQUENCE</scope>
</reference>
<dbReference type="Gene3D" id="3.40.50.200">
    <property type="entry name" value="Peptidase S8/S53 domain"/>
    <property type="match status" value="1"/>
</dbReference>
<dbReference type="Gene3D" id="2.60.120.380">
    <property type="match status" value="1"/>
</dbReference>
<dbReference type="InterPro" id="IPR008979">
    <property type="entry name" value="Galactose-bd-like_sf"/>
</dbReference>
<dbReference type="InterPro" id="IPR036852">
    <property type="entry name" value="Peptidase_S8/S53_dom_sf"/>
</dbReference>
<name>A0A382TDE9_9ZZZZ</name>
<evidence type="ECO:0008006" key="2">
    <source>
        <dbReference type="Google" id="ProtNLM"/>
    </source>
</evidence>
<dbReference type="Pfam" id="PF25788">
    <property type="entry name" value="Ig_Rha78A_N"/>
    <property type="match status" value="1"/>
</dbReference>
<dbReference type="Gene3D" id="2.60.40.10">
    <property type="entry name" value="Immunoglobulins"/>
    <property type="match status" value="1"/>
</dbReference>
<dbReference type="EMBL" id="UINC01135730">
    <property type="protein sequence ID" value="SVD20053.1"/>
    <property type="molecule type" value="Genomic_DNA"/>
</dbReference>
<accession>A0A382TDE9</accession>
<feature type="non-terminal residue" evidence="1">
    <location>
        <position position="1"/>
    </location>
</feature>
<gene>
    <name evidence="1" type="ORF">METZ01_LOCUS372907</name>
</gene>
<dbReference type="InterPro" id="IPR013783">
    <property type="entry name" value="Ig-like_fold"/>
</dbReference>
<protein>
    <recommendedName>
        <fullName evidence="2">Peptidase S8/S53 domain-containing protein</fullName>
    </recommendedName>
</protein>
<dbReference type="AlphaFoldDB" id="A0A382TDE9"/>
<feature type="non-terminal residue" evidence="1">
    <location>
        <position position="303"/>
    </location>
</feature>
<dbReference type="SUPFAM" id="SSF49785">
    <property type="entry name" value="Galactose-binding domain-like"/>
    <property type="match status" value="1"/>
</dbReference>
<proteinExistence type="predicted"/>
<organism evidence="1">
    <name type="scientific">marine metagenome</name>
    <dbReference type="NCBI Taxonomy" id="408172"/>
    <lineage>
        <taxon>unclassified sequences</taxon>
        <taxon>metagenomes</taxon>
        <taxon>ecological metagenomes</taxon>
    </lineage>
</organism>
<evidence type="ECO:0000313" key="1">
    <source>
        <dbReference type="EMBL" id="SVD20053.1"/>
    </source>
</evidence>